<evidence type="ECO:0000256" key="3">
    <source>
        <dbReference type="ARBA" id="ARBA00022989"/>
    </source>
</evidence>
<dbReference type="PANTHER" id="PTHR43066:SF21">
    <property type="entry name" value="UBIQUITIN-ASSOCIATED DOMAIN-CONTAINING PROTEIN 2"/>
    <property type="match status" value="1"/>
</dbReference>
<dbReference type="SUPFAM" id="SSF46934">
    <property type="entry name" value="UBA-like"/>
    <property type="match status" value="1"/>
</dbReference>
<dbReference type="SUPFAM" id="SSF144091">
    <property type="entry name" value="Rhomboid-like"/>
    <property type="match status" value="1"/>
</dbReference>
<protein>
    <submittedName>
        <fullName evidence="6">Uncharacterized protein</fullName>
    </submittedName>
</protein>
<comment type="caution">
    <text evidence="6">The sequence shown here is derived from an EMBL/GenBank/DDBJ whole genome shotgun (WGS) entry which is preliminary data.</text>
</comment>
<dbReference type="PANTHER" id="PTHR43066">
    <property type="entry name" value="RHOMBOID-RELATED PROTEIN"/>
    <property type="match status" value="1"/>
</dbReference>
<keyword evidence="4" id="KW-0472">Membrane</keyword>
<dbReference type="AlphaFoldDB" id="A0A8J1UC38"/>
<organism evidence="6 7">
    <name type="scientific">Owenia fusiformis</name>
    <name type="common">Polychaete worm</name>
    <dbReference type="NCBI Taxonomy" id="6347"/>
    <lineage>
        <taxon>Eukaryota</taxon>
        <taxon>Metazoa</taxon>
        <taxon>Spiralia</taxon>
        <taxon>Lophotrochozoa</taxon>
        <taxon>Annelida</taxon>
        <taxon>Polychaeta</taxon>
        <taxon>Sedentaria</taxon>
        <taxon>Canalipalpata</taxon>
        <taxon>Sabellida</taxon>
        <taxon>Oweniida</taxon>
        <taxon>Oweniidae</taxon>
        <taxon>Owenia</taxon>
    </lineage>
</organism>
<name>A0A8J1UC38_OWEFU</name>
<keyword evidence="3" id="KW-1133">Transmembrane helix</keyword>
<sequence>MFSPHSSNGFYHAPVSKALLGDHAPVSKALLGGVVLTSFALNIPLHTHKPLFSYTLTQIFQENQLWRLLTSKVAFLDTKDLICATMLIYYFRVFERRYGSRKFASTLFATSVLSMVLEVGSQFIARKLDLPLGEMPVGPYGMVLSMFVPYFCDIPRVAMTHILGIPVTGKSFTYIIGLQIASSSPESFVVAVCGVISGIIYRRNLLKVQQILKIPSFISNICDKTIGWLLKTPRPIGRDLAIGATLEIQRQIHIEKLEQQMALAQALQYRQRMNIGRPQLNMGAAAAFGQQQNYANAVRERRNIQPQPDGAGDVGNAVASSSGQQPAPQISEEQVGRLTEMGFTRDKVLEALHITNNDIAMATNILIQDLS</sequence>
<dbReference type="EMBL" id="CAIIXF020000004">
    <property type="protein sequence ID" value="CAH1780770.1"/>
    <property type="molecule type" value="Genomic_DNA"/>
</dbReference>
<dbReference type="Proteomes" id="UP000749559">
    <property type="component" value="Unassembled WGS sequence"/>
</dbReference>
<evidence type="ECO:0000313" key="6">
    <source>
        <dbReference type="EMBL" id="CAH1780770.1"/>
    </source>
</evidence>
<dbReference type="PROSITE" id="PS50030">
    <property type="entry name" value="UBA"/>
    <property type="match status" value="1"/>
</dbReference>
<dbReference type="GO" id="GO:0004252">
    <property type="term" value="F:serine-type endopeptidase activity"/>
    <property type="evidence" value="ECO:0007669"/>
    <property type="project" value="TreeGrafter"/>
</dbReference>
<evidence type="ECO:0000256" key="1">
    <source>
        <dbReference type="ARBA" id="ARBA00004141"/>
    </source>
</evidence>
<dbReference type="Gene3D" id="1.10.8.10">
    <property type="entry name" value="DNA helicase RuvA subunit, C-terminal domain"/>
    <property type="match status" value="1"/>
</dbReference>
<dbReference type="SMART" id="SM00165">
    <property type="entry name" value="UBA"/>
    <property type="match status" value="1"/>
</dbReference>
<dbReference type="GO" id="GO:0016020">
    <property type="term" value="C:membrane"/>
    <property type="evidence" value="ECO:0007669"/>
    <property type="project" value="UniProtKB-SubCell"/>
</dbReference>
<comment type="subcellular location">
    <subcellularLocation>
        <location evidence="1">Membrane</location>
        <topology evidence="1">Multi-pass membrane protein</topology>
    </subcellularLocation>
</comment>
<evidence type="ECO:0000256" key="4">
    <source>
        <dbReference type="ARBA" id="ARBA00023136"/>
    </source>
</evidence>
<dbReference type="Pfam" id="PF00627">
    <property type="entry name" value="UBA"/>
    <property type="match status" value="1"/>
</dbReference>
<proteinExistence type="predicted"/>
<gene>
    <name evidence="6" type="ORF">OFUS_LOCUS7419</name>
</gene>
<dbReference type="Gene3D" id="1.20.1540.10">
    <property type="entry name" value="Rhomboid-like"/>
    <property type="match status" value="1"/>
</dbReference>
<keyword evidence="2" id="KW-0812">Transmembrane</keyword>
<reference evidence="6" key="1">
    <citation type="submission" date="2022-03" db="EMBL/GenBank/DDBJ databases">
        <authorList>
            <person name="Martin C."/>
        </authorList>
    </citation>
    <scope>NUCLEOTIDE SEQUENCE</scope>
</reference>
<dbReference type="InterPro" id="IPR015940">
    <property type="entry name" value="UBA"/>
</dbReference>
<dbReference type="InterPro" id="IPR035952">
    <property type="entry name" value="Rhomboid-like_sf"/>
</dbReference>
<evidence type="ECO:0000313" key="7">
    <source>
        <dbReference type="Proteomes" id="UP000749559"/>
    </source>
</evidence>
<feature type="compositionally biased region" description="Polar residues" evidence="5">
    <location>
        <begin position="318"/>
        <end position="332"/>
    </location>
</feature>
<keyword evidence="7" id="KW-1185">Reference proteome</keyword>
<feature type="region of interest" description="Disordered" evidence="5">
    <location>
        <begin position="304"/>
        <end position="332"/>
    </location>
</feature>
<evidence type="ECO:0000256" key="2">
    <source>
        <dbReference type="ARBA" id="ARBA00022692"/>
    </source>
</evidence>
<evidence type="ECO:0000256" key="5">
    <source>
        <dbReference type="SAM" id="MobiDB-lite"/>
    </source>
</evidence>
<accession>A0A8J1UC38</accession>
<dbReference type="InterPro" id="IPR009060">
    <property type="entry name" value="UBA-like_sf"/>
</dbReference>
<dbReference type="OrthoDB" id="272778at2759"/>